<dbReference type="AlphaFoldDB" id="F0YMS9"/>
<feature type="transmembrane region" description="Helical" evidence="2">
    <location>
        <begin position="843"/>
        <end position="864"/>
    </location>
</feature>
<dbReference type="SUPFAM" id="SSF51197">
    <property type="entry name" value="Clavaminate synthase-like"/>
    <property type="match status" value="1"/>
</dbReference>
<dbReference type="RefSeq" id="XP_009041737.1">
    <property type="nucleotide sequence ID" value="XM_009043489.1"/>
</dbReference>
<feature type="transmembrane region" description="Helical" evidence="2">
    <location>
        <begin position="67"/>
        <end position="88"/>
    </location>
</feature>
<evidence type="ECO:0000256" key="2">
    <source>
        <dbReference type="SAM" id="Phobius"/>
    </source>
</evidence>
<proteinExistence type="predicted"/>
<feature type="transmembrane region" description="Helical" evidence="2">
    <location>
        <begin position="713"/>
        <end position="738"/>
    </location>
</feature>
<protein>
    <submittedName>
        <fullName evidence="3">Uncharacterized protein</fullName>
    </submittedName>
</protein>
<sequence>MRDPSGLRQRDESWHVGGQCIVVLVMCFFASLLALLRVVRAIQTCLDARRTKESNSRSQEAHRRRALVMHAASCAVCLFGAGFGWLNFGLDCAVGERAHDAVDEEILAAIFLGPLSFYCWLLARERCAPVFFSSRTPGWLEPCLYEPCASGSCETQGSSAAPGNSSAAPGNACVSASSARGGGGGGGAPGRGASQTSQTASDGRLRNVHASQAHLGASGPAPLPLLPARVDGLTAGAGASSSVSASPPSRRAASEKTAGGASPSSLSSARTAAREKAAVGLANARHFAESAATSAASASSSWAAVQSAIGVTQRAAASVVAAAPSNAALDGAAGSLWFLENMSTGLHLANSFSYERLVRDAAVWVFDGAGGLTQGDCAVAVARDGDAVRVTTDANVALGAHRAGRVAKRPSSILAELEAAGACVLEGAVDAARVARMRRAVARRREAEPGATHDGYRWDQGWLGDGDFISAATHPVVLAVAEAYLGEPLAHLRCLHAPVANTLLPAKALIGAAFGGQMWHCDYPYHEKFTERWPARPVSLQFNLCVDEFRSDNGATLYFPASHRRNRWPTELNRGATGSSDPMHATKRQFLAPAGSAVLYDSRTWHRRPDELNVSGEARVNVLLAFSHKWMRPMIPYGDEAANLRGGGALLGSLTRRERDCALLLFGGPDDGGDDDVGIEEVDLAGSDADDDADDDPRTMRDPSGLRQRDESWHVGGQCIVVLVMCFFASLLAVLRVVRAIQTCLDARRTAASNSRSQEAHRRRALAMHAASCAVCLFGAGFGWLNFALDCAVGERAHDAVDEEILAAIFLGPLSFYCWLLARERCAPVFFSSRTPGWLEPCLYVLVASQAFVFVCAEVGYRVFDRSDRVAIFSAAFALDVAIVVVATLLFLLPFRRSRRRGSARRTSFREGVAVEDEDIVAITVRRSLVGCGVYVASWAAVWCRFYFFSRRPGALFSGAYSLAAPFCVVFSHRDDHALRRCLRAAPAAVARDRVAAEDRRDVEAAAKRRPDTSATDAISEAMGAGRHHVRAHHRADEDHAWDGVEHHGIGDVLEHREARRA</sequence>
<name>F0YMS9_AURAN</name>
<gene>
    <name evidence="3" type="ORF">AURANDRAFT_67900</name>
</gene>
<feature type="transmembrane region" description="Helical" evidence="2">
    <location>
        <begin position="929"/>
        <end position="948"/>
    </location>
</feature>
<feature type="region of interest" description="Disordered" evidence="1">
    <location>
        <begin position="236"/>
        <end position="270"/>
    </location>
</feature>
<organism evidence="4">
    <name type="scientific">Aureococcus anophagefferens</name>
    <name type="common">Harmful bloom alga</name>
    <dbReference type="NCBI Taxonomy" id="44056"/>
    <lineage>
        <taxon>Eukaryota</taxon>
        <taxon>Sar</taxon>
        <taxon>Stramenopiles</taxon>
        <taxon>Ochrophyta</taxon>
        <taxon>Pelagophyceae</taxon>
        <taxon>Pelagomonadales</taxon>
        <taxon>Pelagomonadaceae</taxon>
        <taxon>Aureococcus</taxon>
    </lineage>
</organism>
<dbReference type="KEGG" id="aaf:AURANDRAFT_67900"/>
<feature type="transmembrane region" description="Helical" evidence="2">
    <location>
        <begin position="16"/>
        <end position="39"/>
    </location>
</feature>
<keyword evidence="2" id="KW-1133">Transmembrane helix</keyword>
<evidence type="ECO:0000256" key="1">
    <source>
        <dbReference type="SAM" id="MobiDB-lite"/>
    </source>
</evidence>
<dbReference type="GeneID" id="20226485"/>
<feature type="region of interest" description="Disordered" evidence="1">
    <location>
        <begin position="178"/>
        <end position="204"/>
    </location>
</feature>
<dbReference type="Gene3D" id="2.60.120.620">
    <property type="entry name" value="q2cbj1_9rhob like domain"/>
    <property type="match status" value="1"/>
</dbReference>
<feature type="transmembrane region" description="Helical" evidence="2">
    <location>
        <begin position="870"/>
        <end position="895"/>
    </location>
</feature>
<evidence type="ECO:0000313" key="3">
    <source>
        <dbReference type="EMBL" id="EGB03587.1"/>
    </source>
</evidence>
<feature type="transmembrane region" description="Helical" evidence="2">
    <location>
        <begin position="765"/>
        <end position="785"/>
    </location>
</feature>
<dbReference type="Pfam" id="PF05721">
    <property type="entry name" value="PhyH"/>
    <property type="match status" value="1"/>
</dbReference>
<dbReference type="OrthoDB" id="445007at2759"/>
<dbReference type="InParanoid" id="F0YMS9"/>
<dbReference type="EMBL" id="GL833167">
    <property type="protein sequence ID" value="EGB03587.1"/>
    <property type="molecule type" value="Genomic_DNA"/>
</dbReference>
<accession>F0YMS9</accession>
<keyword evidence="2" id="KW-0812">Transmembrane</keyword>
<feature type="compositionally biased region" description="Gly residues" evidence="1">
    <location>
        <begin position="180"/>
        <end position="190"/>
    </location>
</feature>
<feature type="transmembrane region" description="Helical" evidence="2">
    <location>
        <begin position="954"/>
        <end position="971"/>
    </location>
</feature>
<reference evidence="3 4" key="1">
    <citation type="journal article" date="2011" name="Proc. Natl. Acad. Sci. U.S.A.">
        <title>Niche of harmful alga Aureococcus anophagefferens revealed through ecogenomics.</title>
        <authorList>
            <person name="Gobler C.J."/>
            <person name="Berry D.L."/>
            <person name="Dyhrman S.T."/>
            <person name="Wilhelm S.W."/>
            <person name="Salamov A."/>
            <person name="Lobanov A.V."/>
            <person name="Zhang Y."/>
            <person name="Collier J.L."/>
            <person name="Wurch L.L."/>
            <person name="Kustka A.B."/>
            <person name="Dill B.D."/>
            <person name="Shah M."/>
            <person name="VerBerkmoes N.C."/>
            <person name="Kuo A."/>
            <person name="Terry A."/>
            <person name="Pangilinan J."/>
            <person name="Lindquist E.A."/>
            <person name="Lucas S."/>
            <person name="Paulsen I.T."/>
            <person name="Hattenrath-Lehmann T.K."/>
            <person name="Talmage S.C."/>
            <person name="Walker E.A."/>
            <person name="Koch F."/>
            <person name="Burson A.M."/>
            <person name="Marcoval M.A."/>
            <person name="Tang Y.Z."/>
            <person name="Lecleir G.R."/>
            <person name="Coyne K.J."/>
            <person name="Berg G.M."/>
            <person name="Bertrand E.M."/>
            <person name="Saito M.A."/>
            <person name="Gladyshev V.N."/>
            <person name="Grigoriev I.V."/>
        </authorList>
    </citation>
    <scope>NUCLEOTIDE SEQUENCE [LARGE SCALE GENOMIC DNA]</scope>
    <source>
        <strain evidence="4">CCMP 1984</strain>
    </source>
</reference>
<keyword evidence="4" id="KW-1185">Reference proteome</keyword>
<feature type="region of interest" description="Disordered" evidence="1">
    <location>
        <begin position="685"/>
        <end position="709"/>
    </location>
</feature>
<keyword evidence="2" id="KW-0472">Membrane</keyword>
<feature type="compositionally biased region" description="Acidic residues" evidence="1">
    <location>
        <begin position="685"/>
        <end position="695"/>
    </location>
</feature>
<feature type="transmembrane region" description="Helical" evidence="2">
    <location>
        <begin position="805"/>
        <end position="822"/>
    </location>
</feature>
<dbReference type="Proteomes" id="UP000002729">
    <property type="component" value="Unassembled WGS sequence"/>
</dbReference>
<evidence type="ECO:0000313" key="4">
    <source>
        <dbReference type="Proteomes" id="UP000002729"/>
    </source>
</evidence>
<dbReference type="InterPro" id="IPR008775">
    <property type="entry name" value="Phytyl_CoA_dOase-like"/>
</dbReference>